<keyword evidence="2" id="KW-0812">Transmembrane</keyword>
<organism evidence="3 4">
    <name type="scientific">Moelleriella libera RCEF 2490</name>
    <dbReference type="NCBI Taxonomy" id="1081109"/>
    <lineage>
        <taxon>Eukaryota</taxon>
        <taxon>Fungi</taxon>
        <taxon>Dikarya</taxon>
        <taxon>Ascomycota</taxon>
        <taxon>Pezizomycotina</taxon>
        <taxon>Sordariomycetes</taxon>
        <taxon>Hypocreomycetidae</taxon>
        <taxon>Hypocreales</taxon>
        <taxon>Clavicipitaceae</taxon>
        <taxon>Moelleriella</taxon>
    </lineage>
</organism>
<feature type="transmembrane region" description="Helical" evidence="2">
    <location>
        <begin position="56"/>
        <end position="78"/>
    </location>
</feature>
<evidence type="ECO:0000256" key="2">
    <source>
        <dbReference type="SAM" id="Phobius"/>
    </source>
</evidence>
<reference evidence="3 4" key="1">
    <citation type="journal article" date="2016" name="Genome Biol. Evol.">
        <title>Divergent and convergent evolution of fungal pathogenicity.</title>
        <authorList>
            <person name="Shang Y."/>
            <person name="Xiao G."/>
            <person name="Zheng P."/>
            <person name="Cen K."/>
            <person name="Zhan S."/>
            <person name="Wang C."/>
        </authorList>
    </citation>
    <scope>NUCLEOTIDE SEQUENCE [LARGE SCALE GENOMIC DNA]</scope>
    <source>
        <strain evidence="3 4">RCEF 2490</strain>
    </source>
</reference>
<comment type="caution">
    <text evidence="3">The sequence shown here is derived from an EMBL/GenBank/DDBJ whole genome shotgun (WGS) entry which is preliminary data.</text>
</comment>
<protein>
    <submittedName>
        <fullName evidence="3">Uncharacterized protein</fullName>
    </submittedName>
</protein>
<proteinExistence type="predicted"/>
<evidence type="ECO:0000256" key="1">
    <source>
        <dbReference type="SAM" id="MobiDB-lite"/>
    </source>
</evidence>
<feature type="transmembrane region" description="Helical" evidence="2">
    <location>
        <begin position="90"/>
        <end position="109"/>
    </location>
</feature>
<dbReference type="Proteomes" id="UP000078544">
    <property type="component" value="Unassembled WGS sequence"/>
</dbReference>
<dbReference type="AlphaFoldDB" id="A0A168AFE5"/>
<dbReference type="EMBL" id="AZGY01000012">
    <property type="protein sequence ID" value="KZZ93865.1"/>
    <property type="molecule type" value="Genomic_DNA"/>
</dbReference>
<evidence type="ECO:0000313" key="4">
    <source>
        <dbReference type="Proteomes" id="UP000078544"/>
    </source>
</evidence>
<keyword evidence="2" id="KW-0472">Membrane</keyword>
<feature type="region of interest" description="Disordered" evidence="1">
    <location>
        <begin position="30"/>
        <end position="57"/>
    </location>
</feature>
<keyword evidence="2" id="KW-1133">Transmembrane helix</keyword>
<accession>A0A168AFE5</accession>
<evidence type="ECO:0000313" key="3">
    <source>
        <dbReference type="EMBL" id="KZZ93865.1"/>
    </source>
</evidence>
<gene>
    <name evidence="3" type="ORF">AAL_05581</name>
</gene>
<keyword evidence="4" id="KW-1185">Reference proteome</keyword>
<sequence>MPPSAGPAHRELAISATIFSTALRRLYSRNRPTSDASVTTTHASPRPTPTPTTSPLGTMLASMLGVAAVAAAVSELLASESRAEPVVSGAVPVTVTVVAICGTVGSVYGEKRAPSDSGKFRVPHGLTFPPPPSHVQLLVW</sequence>
<name>A0A168AFE5_9HYPO</name>